<dbReference type="PANTHER" id="PTHR43649:SF29">
    <property type="entry name" value="OSMOPROTECTIVE COMPOUNDS-BINDING PROTEIN GGTB"/>
    <property type="match status" value="1"/>
</dbReference>
<gene>
    <name evidence="3" type="ORF">OCV88_12625</name>
</gene>
<dbReference type="Proteomes" id="UP001652442">
    <property type="component" value="Unassembled WGS sequence"/>
</dbReference>
<evidence type="ECO:0000256" key="2">
    <source>
        <dbReference type="ARBA" id="ARBA00022448"/>
    </source>
</evidence>
<protein>
    <submittedName>
        <fullName evidence="3">Extracellular solute-binding protein</fullName>
    </submittedName>
</protein>
<dbReference type="InterPro" id="IPR050490">
    <property type="entry name" value="Bact_solute-bd_prot1"/>
</dbReference>
<evidence type="ECO:0000313" key="3">
    <source>
        <dbReference type="EMBL" id="MCU6763159.1"/>
    </source>
</evidence>
<evidence type="ECO:0000256" key="1">
    <source>
        <dbReference type="ARBA" id="ARBA00008520"/>
    </source>
</evidence>
<comment type="caution">
    <text evidence="3">The sequence shown here is derived from an EMBL/GenBank/DDBJ whole genome shotgun (WGS) entry which is preliminary data.</text>
</comment>
<evidence type="ECO:0000313" key="4">
    <source>
        <dbReference type="Proteomes" id="UP001652442"/>
    </source>
</evidence>
<dbReference type="InterPro" id="IPR006059">
    <property type="entry name" value="SBP"/>
</dbReference>
<keyword evidence="4" id="KW-1185">Reference proteome</keyword>
<comment type="similarity">
    <text evidence="1">Belongs to the bacterial solute-binding protein 1 family.</text>
</comment>
<dbReference type="Gene3D" id="3.40.190.10">
    <property type="entry name" value="Periplasmic binding protein-like II"/>
    <property type="match status" value="2"/>
</dbReference>
<name>A0ABT2TLR7_9FIRM</name>
<organism evidence="3 4">
    <name type="scientific">Brotonthovivens ammoniilytica</name>
    <dbReference type="NCBI Taxonomy" id="2981725"/>
    <lineage>
        <taxon>Bacteria</taxon>
        <taxon>Bacillati</taxon>
        <taxon>Bacillota</taxon>
        <taxon>Clostridia</taxon>
        <taxon>Lachnospirales</taxon>
        <taxon>Lachnospiraceae</taxon>
        <taxon>Brotonthovivens</taxon>
    </lineage>
</organism>
<accession>A0ABT2TLR7</accession>
<dbReference type="SUPFAM" id="SSF53850">
    <property type="entry name" value="Periplasmic binding protein-like II"/>
    <property type="match status" value="1"/>
</dbReference>
<proteinExistence type="inferred from homology"/>
<dbReference type="EMBL" id="JAOQJQ010000005">
    <property type="protein sequence ID" value="MCU6763159.1"/>
    <property type="molecule type" value="Genomic_DNA"/>
</dbReference>
<sequence>MINWLTADWKRNVLRLRENMMICRTSKRKCDGCVSGVRKAAAYILAAVLLLMCLWTEGCSGKADDSGSIADSSKETEAKASLDVWIFFDENTPGTYYVDLWEELGEQMNCSINLKTYSTEQIKDKLKIALACRELPDIFAVWGGTYPDFLFDAGACLPVQEYLNDSGMDFKESYTVPYEDGNNYIIPCLVEAYAVTYCNRQLMDEIGITMPENWKELLQTVEKVREYNQENGTAYSAFELGDKDSWLGELLYTVMVNQLDPYAQEKLSAGTMEFSDGVFTEAARKLVKLTEAGAFPDDFLETGEVEAIENFINGEAVFFPHQSTIMYYLMDTMGEDAVSMEAFPYCGDEKNADAGNYMVDINHTLTPGLCISSDTEDPKLAAKLCLTFSRQVNERNVTEYGYLNILNQDYLKMPEQLPGPVQQFHQMIDNAEHFTPLWYAVLEKEDGDNWRNLTKKLLGRDIDIDTFMKESKKYLNFS</sequence>
<dbReference type="Pfam" id="PF01547">
    <property type="entry name" value="SBP_bac_1"/>
    <property type="match status" value="1"/>
</dbReference>
<keyword evidence="2" id="KW-0813">Transport</keyword>
<dbReference type="PANTHER" id="PTHR43649">
    <property type="entry name" value="ARABINOSE-BINDING PROTEIN-RELATED"/>
    <property type="match status" value="1"/>
</dbReference>
<reference evidence="3 4" key="1">
    <citation type="journal article" date="2021" name="ISME Commun">
        <title>Automated analysis of genomic sequences facilitates high-throughput and comprehensive description of bacteria.</title>
        <authorList>
            <person name="Hitch T.C.A."/>
        </authorList>
    </citation>
    <scope>NUCLEOTIDE SEQUENCE [LARGE SCALE GENOMIC DNA]</scope>
    <source>
        <strain evidence="3 4">Sanger_109</strain>
    </source>
</reference>
<dbReference type="RefSeq" id="WP_262591267.1">
    <property type="nucleotide sequence ID" value="NZ_JAOQJQ010000005.1"/>
</dbReference>